<dbReference type="AlphaFoldDB" id="A0A5K3ETX0"/>
<protein>
    <submittedName>
        <fullName evidence="2">Secreted protein</fullName>
    </submittedName>
</protein>
<reference evidence="2" key="1">
    <citation type="submission" date="2019-11" db="UniProtKB">
        <authorList>
            <consortium name="WormBaseParasite"/>
        </authorList>
    </citation>
    <scope>IDENTIFICATION</scope>
</reference>
<evidence type="ECO:0000313" key="2">
    <source>
        <dbReference type="WBParaSite" id="MCU_002688-RA"/>
    </source>
</evidence>
<dbReference type="WBParaSite" id="MCU_002688-RA">
    <property type="protein sequence ID" value="MCU_002688-RA"/>
    <property type="gene ID" value="MCU_002688"/>
</dbReference>
<organism evidence="2">
    <name type="scientific">Mesocestoides corti</name>
    <name type="common">Flatworm</name>
    <dbReference type="NCBI Taxonomy" id="53468"/>
    <lineage>
        <taxon>Eukaryota</taxon>
        <taxon>Metazoa</taxon>
        <taxon>Spiralia</taxon>
        <taxon>Lophotrochozoa</taxon>
        <taxon>Platyhelminthes</taxon>
        <taxon>Cestoda</taxon>
        <taxon>Eucestoda</taxon>
        <taxon>Cyclophyllidea</taxon>
        <taxon>Mesocestoididae</taxon>
        <taxon>Mesocestoides</taxon>
    </lineage>
</organism>
<name>A0A5K3ETX0_MESCO</name>
<accession>A0A5K3ETX0</accession>
<feature type="region of interest" description="Disordered" evidence="1">
    <location>
        <begin position="1"/>
        <end position="33"/>
    </location>
</feature>
<evidence type="ECO:0000256" key="1">
    <source>
        <dbReference type="SAM" id="MobiDB-lite"/>
    </source>
</evidence>
<sequence>MFSLRSAQSNTRVHRQATNQTHEHTLANNQSITRTHWRTTNQTHVHSDNQPIKHTFTRHSSLCVLMTRQPTSYAFLLFLCKQACVMLKETQFFAVVVIRELLLFCCLSQSLKRNLETNMYVLITPPHHSPPQRLPPWPHPAS</sequence>
<proteinExistence type="predicted"/>